<dbReference type="CDD" id="cd03801">
    <property type="entry name" value="GT4_PimA-like"/>
    <property type="match status" value="1"/>
</dbReference>
<dbReference type="InterPro" id="IPR001296">
    <property type="entry name" value="Glyco_trans_1"/>
</dbReference>
<dbReference type="RefSeq" id="WP_163085666.1">
    <property type="nucleotide sequence ID" value="NZ_JAAAWN010000013.1"/>
</dbReference>
<name>A0A7X5LLS2_9ALTE</name>
<evidence type="ECO:0000259" key="2">
    <source>
        <dbReference type="Pfam" id="PF00534"/>
    </source>
</evidence>
<organism evidence="3 4">
    <name type="scientific">Alteromonas profundi</name>
    <dbReference type="NCBI Taxonomy" id="2696062"/>
    <lineage>
        <taxon>Bacteria</taxon>
        <taxon>Pseudomonadati</taxon>
        <taxon>Pseudomonadota</taxon>
        <taxon>Gammaproteobacteria</taxon>
        <taxon>Alteromonadales</taxon>
        <taxon>Alteromonadaceae</taxon>
        <taxon>Alteromonas/Salinimonas group</taxon>
        <taxon>Alteromonas</taxon>
    </lineage>
</organism>
<evidence type="ECO:0000313" key="4">
    <source>
        <dbReference type="Proteomes" id="UP000470213"/>
    </source>
</evidence>
<dbReference type="EMBL" id="JAAAWN010000013">
    <property type="protein sequence ID" value="NDV91692.1"/>
    <property type="molecule type" value="Genomic_DNA"/>
</dbReference>
<protein>
    <submittedName>
        <fullName evidence="3">Glycosyltransferase</fullName>
    </submittedName>
</protein>
<gene>
    <name evidence="3" type="ORF">GTH32_10905</name>
</gene>
<dbReference type="Proteomes" id="UP000470213">
    <property type="component" value="Unassembled WGS sequence"/>
</dbReference>
<dbReference type="PANTHER" id="PTHR46401:SF2">
    <property type="entry name" value="GLYCOSYLTRANSFERASE WBBK-RELATED"/>
    <property type="match status" value="1"/>
</dbReference>
<dbReference type="Gene3D" id="3.40.50.2000">
    <property type="entry name" value="Glycogen Phosphorylase B"/>
    <property type="match status" value="2"/>
</dbReference>
<evidence type="ECO:0000256" key="1">
    <source>
        <dbReference type="ARBA" id="ARBA00022679"/>
    </source>
</evidence>
<dbReference type="SUPFAM" id="SSF53756">
    <property type="entry name" value="UDP-Glycosyltransferase/glycogen phosphorylase"/>
    <property type="match status" value="1"/>
</dbReference>
<dbReference type="GO" id="GO:0016757">
    <property type="term" value="F:glycosyltransferase activity"/>
    <property type="evidence" value="ECO:0007669"/>
    <property type="project" value="InterPro"/>
</dbReference>
<evidence type="ECO:0000313" key="3">
    <source>
        <dbReference type="EMBL" id="NDV91692.1"/>
    </source>
</evidence>
<dbReference type="Pfam" id="PF00534">
    <property type="entry name" value="Glycos_transf_1"/>
    <property type="match status" value="1"/>
</dbReference>
<accession>A0A7X5LLS2</accession>
<reference evidence="3 4" key="1">
    <citation type="submission" date="2020-01" db="EMBL/GenBank/DDBJ databases">
        <authorList>
            <person name="Chen J."/>
            <person name="Zhu S."/>
            <person name="Yang J."/>
        </authorList>
    </citation>
    <scope>NUCLEOTIDE SEQUENCE [LARGE SCALE GENOMIC DNA]</scope>
    <source>
        <strain evidence="3 4">345S023</strain>
    </source>
</reference>
<feature type="domain" description="Glycosyl transferase family 1" evidence="2">
    <location>
        <begin position="211"/>
        <end position="380"/>
    </location>
</feature>
<comment type="caution">
    <text evidence="3">The sequence shown here is derived from an EMBL/GenBank/DDBJ whole genome shotgun (WGS) entry which is preliminary data.</text>
</comment>
<proteinExistence type="predicted"/>
<dbReference type="AlphaFoldDB" id="A0A7X5LLS2"/>
<keyword evidence="1 3" id="KW-0808">Transferase</keyword>
<sequence>MTNLPSEVVVFCPLPPKPNGIADYFAEQIPLFLRTTQVTVVIENTHPEPINISPRVNILRLEEYMWQQKAYANMPHIYHVGNNPDTQYMLEVLLSKPGLVVVHDLNLHYLIDLTNLSQGDKDGYTLALANNYGEAGSAIGKQLTKFGWKGKFMPHELMMNASIISAAERILVHSEYSANKIGALGHPNISVVPHHFSPAARKFQAKLKMQYRGELGVPGNKPVITSMGFIAKAKQIKAVLRALSELKQQGLDFTYVLAGQCKPHEYDVFQDIAEHGLTDNVIVTGFLDEDAFFKYMLSSDFIVNLRYPTGGESSGTLTRAMGMGLCCVVVNIGPFAELPEHCAVKLDWNDDFDSNLLSQLSRLISDQQYRATIGMNAKKWVEKTHSIATTTKAYLEEAGKLTDTTTFESRALNNQVETYLTEASIRQWQLENAPSNENNNLWWQANLLPLSAPSVLVVTNEAQATTEVLSALYGYSQKQLSVLSASALCEPSENGEQVAAAAVNIDIHALANDPVKWLCQLNTRLALGATAIVSLAISGIEPSMHALDRASMQSYMEAAGFSVEKTVAGPLDIDMNMKAEQHNEQWVFALTKRSWMANINPPAYNNGVSELKWLVTHLEAGS</sequence>
<dbReference type="PANTHER" id="PTHR46401">
    <property type="entry name" value="GLYCOSYLTRANSFERASE WBBK-RELATED"/>
    <property type="match status" value="1"/>
</dbReference>
<keyword evidence="4" id="KW-1185">Reference proteome</keyword>